<dbReference type="InterPro" id="IPR004089">
    <property type="entry name" value="MCPsignal_dom"/>
</dbReference>
<keyword evidence="4" id="KW-0472">Membrane</keyword>
<feature type="domain" description="Methyl-accepting transducer" evidence="5">
    <location>
        <begin position="256"/>
        <end position="492"/>
    </location>
</feature>
<keyword evidence="3" id="KW-0175">Coiled coil</keyword>
<sequence length="527" mass="58280">MFNKSGLQVKLIGSFSVMGLIVLIVAGMGWFSVQRLNQVIQTFTEKTLPSVSGLWKVNEGTTQIQSSERMLLYPGLEQEDREQALTRIRTAWQQIEEGLAEYQATPRTPEEEQSYQRFLANWEGWKQAHQEFLTLENSYHNLGLTNPWEAKLNALNQSEDIQNQQIVQADSSIRIWNQVNRQQKDKKRPLFDQISQELLDLIEVNQELSQQAQTKAALEERFTLFWSLIGVFVAPLIAVILGVVLSKMISKPLLEVIQTIASSVRQLSVNIEEQERVLSAQSASVNETTTTIHQLEVASNQSAEQANQALKNAEQVLSFAQVGGLTVGETLTGITQTAEDVQTIVERIDELNQKLEQVNVISALVTDIAIQTNMLALNASVEAIRAQAEGRGFGVVAAEIRKLADQSKESAAKITTLIGETQRVMQPLLKSIEMSKTNAIMGIQLSKQTADAFQSVSQSVTDVIATNQQIALTAQQQAKAIEMVMLAMNNINQGAQETVVGISQTQGTVQLLNQVALILQDLGGQRS</sequence>
<proteinExistence type="predicted"/>
<organism evidence="6 7">
    <name type="scientific">Spirulina subsalsa FACHB-351</name>
    <dbReference type="NCBI Taxonomy" id="234711"/>
    <lineage>
        <taxon>Bacteria</taxon>
        <taxon>Bacillati</taxon>
        <taxon>Cyanobacteriota</taxon>
        <taxon>Cyanophyceae</taxon>
        <taxon>Spirulinales</taxon>
        <taxon>Spirulinaceae</taxon>
        <taxon>Spirulina</taxon>
    </lineage>
</organism>
<dbReference type="EMBL" id="JAIHOM010000119">
    <property type="protein sequence ID" value="MCW6038235.1"/>
    <property type="molecule type" value="Genomic_DNA"/>
</dbReference>
<feature type="coiled-coil region" evidence="3">
    <location>
        <begin position="191"/>
        <end position="221"/>
    </location>
</feature>
<dbReference type="SUPFAM" id="SSF58104">
    <property type="entry name" value="Methyl-accepting chemotaxis protein (MCP) signaling domain"/>
    <property type="match status" value="1"/>
</dbReference>
<dbReference type="Pfam" id="PF12729">
    <property type="entry name" value="4HB_MCP_1"/>
    <property type="match status" value="1"/>
</dbReference>
<dbReference type="PROSITE" id="PS50111">
    <property type="entry name" value="CHEMOTAXIS_TRANSDUC_2"/>
    <property type="match status" value="1"/>
</dbReference>
<dbReference type="RefSeq" id="WP_265266139.1">
    <property type="nucleotide sequence ID" value="NZ_JAIHOM010000119.1"/>
</dbReference>
<feature type="coiled-coil region" evidence="3">
    <location>
        <begin position="334"/>
        <end position="361"/>
    </location>
</feature>
<reference evidence="6 7" key="1">
    <citation type="submission" date="2021-08" db="EMBL/GenBank/DDBJ databases">
        <title>Draft genome sequence of Spirulina subsalsa with high tolerance to salinity and hype-accumulation of phycocyanin.</title>
        <authorList>
            <person name="Pei H."/>
            <person name="Jiang L."/>
        </authorList>
    </citation>
    <scope>NUCLEOTIDE SEQUENCE [LARGE SCALE GENOMIC DNA]</scope>
    <source>
        <strain evidence="6 7">FACHB-351</strain>
    </source>
</reference>
<dbReference type="PANTHER" id="PTHR32089">
    <property type="entry name" value="METHYL-ACCEPTING CHEMOTAXIS PROTEIN MCPB"/>
    <property type="match status" value="1"/>
</dbReference>
<evidence type="ECO:0000313" key="6">
    <source>
        <dbReference type="EMBL" id="MCW6038235.1"/>
    </source>
</evidence>
<keyword evidence="4" id="KW-1133">Transmembrane helix</keyword>
<dbReference type="Pfam" id="PF00015">
    <property type="entry name" value="MCPsignal"/>
    <property type="match status" value="1"/>
</dbReference>
<evidence type="ECO:0000256" key="3">
    <source>
        <dbReference type="SAM" id="Coils"/>
    </source>
</evidence>
<feature type="transmembrane region" description="Helical" evidence="4">
    <location>
        <begin position="224"/>
        <end position="245"/>
    </location>
</feature>
<keyword evidence="1 2" id="KW-0807">Transducer</keyword>
<dbReference type="PANTHER" id="PTHR32089:SF112">
    <property type="entry name" value="LYSOZYME-LIKE PROTEIN-RELATED"/>
    <property type="match status" value="1"/>
</dbReference>
<dbReference type="Gene3D" id="1.10.287.950">
    <property type="entry name" value="Methyl-accepting chemotaxis protein"/>
    <property type="match status" value="1"/>
</dbReference>
<name>A0ABT3L9R7_9CYAN</name>
<evidence type="ECO:0000256" key="1">
    <source>
        <dbReference type="ARBA" id="ARBA00023224"/>
    </source>
</evidence>
<evidence type="ECO:0000259" key="5">
    <source>
        <dbReference type="PROSITE" id="PS50111"/>
    </source>
</evidence>
<evidence type="ECO:0000256" key="2">
    <source>
        <dbReference type="PROSITE-ProRule" id="PRU00284"/>
    </source>
</evidence>
<protein>
    <submittedName>
        <fullName evidence="6">MCP four helix bundle domain-containing protein</fullName>
    </submittedName>
</protein>
<dbReference type="Proteomes" id="UP001526426">
    <property type="component" value="Unassembled WGS sequence"/>
</dbReference>
<keyword evidence="7" id="KW-1185">Reference proteome</keyword>
<keyword evidence="4" id="KW-0812">Transmembrane</keyword>
<dbReference type="SMART" id="SM00283">
    <property type="entry name" value="MA"/>
    <property type="match status" value="1"/>
</dbReference>
<evidence type="ECO:0000256" key="4">
    <source>
        <dbReference type="SAM" id="Phobius"/>
    </source>
</evidence>
<accession>A0ABT3L9R7</accession>
<comment type="caution">
    <text evidence="6">The sequence shown here is derived from an EMBL/GenBank/DDBJ whole genome shotgun (WGS) entry which is preliminary data.</text>
</comment>
<evidence type="ECO:0000313" key="7">
    <source>
        <dbReference type="Proteomes" id="UP001526426"/>
    </source>
</evidence>
<gene>
    <name evidence="6" type="ORF">K4A83_18435</name>
</gene>
<feature type="transmembrane region" description="Helical" evidence="4">
    <location>
        <begin position="12"/>
        <end position="33"/>
    </location>
</feature>
<dbReference type="InterPro" id="IPR024478">
    <property type="entry name" value="HlyB_4HB_MCP"/>
</dbReference>